<sequence length="379" mass="40548">MRPSSWPLPVTSLFFAILLLTKMTCGNVTWVSPSEGDVYGPGDMILGEWNSPTVVLSPTFRLCFSSSINDGIGARDVEGGCGAHMSPAVEKSSGSYLILLGVPNITNEHGYYLQMEDDFGKTALSPGFSLSPIPSAPYIYPESNPSAMNQSAMPTTTSSSIPQTSPAQSSINMTAKATPSAVVPSVPRVPQRPHSNAVHGADLKTAIAVPLSLLAFILLVVGVFIFRLHRHRLADGSSSDTERQDHSRQSSLNSSRSIQGMTDLEKAQNIVPEILLAPAPTFTTNGLRRSVGRDVEKSPHEAFLMSPSLRQSSISSLDDIPNTVPAKTLQSWTHARSAHSSGEITGSPAPMRLRTAPLSSSPLRQTLLRDEDDDEEASG</sequence>
<feature type="compositionally biased region" description="Acidic residues" evidence="1">
    <location>
        <begin position="370"/>
        <end position="379"/>
    </location>
</feature>
<feature type="region of interest" description="Disordered" evidence="1">
    <location>
        <begin position="286"/>
        <end position="307"/>
    </location>
</feature>
<reference evidence="5" key="2">
    <citation type="submission" date="2015-01" db="EMBL/GenBank/DDBJ databases">
        <title>Evolutionary Origins and Diversification of the Mycorrhizal Mutualists.</title>
        <authorList>
            <consortium name="DOE Joint Genome Institute"/>
            <consortium name="Mycorrhizal Genomics Consortium"/>
            <person name="Kohler A."/>
            <person name="Kuo A."/>
            <person name="Nagy L.G."/>
            <person name="Floudas D."/>
            <person name="Copeland A."/>
            <person name="Barry K.W."/>
            <person name="Cichocki N."/>
            <person name="Veneault-Fourrey C."/>
            <person name="LaButti K."/>
            <person name="Lindquist E.A."/>
            <person name="Lipzen A."/>
            <person name="Lundell T."/>
            <person name="Morin E."/>
            <person name="Murat C."/>
            <person name="Riley R."/>
            <person name="Ohm R."/>
            <person name="Sun H."/>
            <person name="Tunlid A."/>
            <person name="Henrissat B."/>
            <person name="Grigoriev I.V."/>
            <person name="Hibbett D.S."/>
            <person name="Martin F."/>
        </authorList>
    </citation>
    <scope>NUCLEOTIDE SEQUENCE [LARGE SCALE GENOMIC DNA]</scope>
    <source>
        <strain evidence="5">F 1598</strain>
    </source>
</reference>
<keyword evidence="2" id="KW-1133">Transmembrane helix</keyword>
<feature type="compositionally biased region" description="Low complexity" evidence="1">
    <location>
        <begin position="154"/>
        <end position="171"/>
    </location>
</feature>
<dbReference type="AlphaFoldDB" id="A0A0C3B696"/>
<organism evidence="4 5">
    <name type="scientific">Piloderma croceum (strain F 1598)</name>
    <dbReference type="NCBI Taxonomy" id="765440"/>
    <lineage>
        <taxon>Eukaryota</taxon>
        <taxon>Fungi</taxon>
        <taxon>Dikarya</taxon>
        <taxon>Basidiomycota</taxon>
        <taxon>Agaricomycotina</taxon>
        <taxon>Agaricomycetes</taxon>
        <taxon>Agaricomycetidae</taxon>
        <taxon>Atheliales</taxon>
        <taxon>Atheliaceae</taxon>
        <taxon>Piloderma</taxon>
    </lineage>
</organism>
<feature type="chain" id="PRO_5002161380" evidence="3">
    <location>
        <begin position="27"/>
        <end position="379"/>
    </location>
</feature>
<feature type="compositionally biased region" description="Polar residues" evidence="1">
    <location>
        <begin position="144"/>
        <end position="153"/>
    </location>
</feature>
<feature type="region of interest" description="Disordered" evidence="1">
    <location>
        <begin position="234"/>
        <end position="258"/>
    </location>
</feature>
<keyword evidence="5" id="KW-1185">Reference proteome</keyword>
<gene>
    <name evidence="4" type="ORF">PILCRDRAFT_821107</name>
</gene>
<feature type="compositionally biased region" description="Basic and acidic residues" evidence="1">
    <location>
        <begin position="291"/>
        <end position="300"/>
    </location>
</feature>
<evidence type="ECO:0000313" key="5">
    <source>
        <dbReference type="Proteomes" id="UP000054166"/>
    </source>
</evidence>
<keyword evidence="2" id="KW-0472">Membrane</keyword>
<feature type="signal peptide" evidence="3">
    <location>
        <begin position="1"/>
        <end position="26"/>
    </location>
</feature>
<dbReference type="EMBL" id="KN832997">
    <property type="protein sequence ID" value="KIM81758.1"/>
    <property type="molecule type" value="Genomic_DNA"/>
</dbReference>
<feature type="region of interest" description="Disordered" evidence="1">
    <location>
        <begin position="144"/>
        <end position="196"/>
    </location>
</feature>
<feature type="compositionally biased region" description="Low complexity" evidence="1">
    <location>
        <begin position="179"/>
        <end position="193"/>
    </location>
</feature>
<proteinExistence type="predicted"/>
<keyword evidence="2" id="KW-0812">Transmembrane</keyword>
<feature type="compositionally biased region" description="Polar residues" evidence="1">
    <location>
        <begin position="332"/>
        <end position="344"/>
    </location>
</feature>
<reference evidence="4 5" key="1">
    <citation type="submission" date="2014-04" db="EMBL/GenBank/DDBJ databases">
        <authorList>
            <consortium name="DOE Joint Genome Institute"/>
            <person name="Kuo A."/>
            <person name="Tarkka M."/>
            <person name="Buscot F."/>
            <person name="Kohler A."/>
            <person name="Nagy L.G."/>
            <person name="Floudas D."/>
            <person name="Copeland A."/>
            <person name="Barry K.W."/>
            <person name="Cichocki N."/>
            <person name="Veneault-Fourrey C."/>
            <person name="LaButti K."/>
            <person name="Lindquist E.A."/>
            <person name="Lipzen A."/>
            <person name="Lundell T."/>
            <person name="Morin E."/>
            <person name="Murat C."/>
            <person name="Sun H."/>
            <person name="Tunlid A."/>
            <person name="Henrissat B."/>
            <person name="Grigoriev I.V."/>
            <person name="Hibbett D.S."/>
            <person name="Martin F."/>
            <person name="Nordberg H.P."/>
            <person name="Cantor M.N."/>
            <person name="Hua S.X."/>
        </authorList>
    </citation>
    <scope>NUCLEOTIDE SEQUENCE [LARGE SCALE GENOMIC DNA]</scope>
    <source>
        <strain evidence="4 5">F 1598</strain>
    </source>
</reference>
<keyword evidence="3" id="KW-0732">Signal</keyword>
<dbReference type="InParanoid" id="A0A0C3B696"/>
<evidence type="ECO:0000313" key="4">
    <source>
        <dbReference type="EMBL" id="KIM81758.1"/>
    </source>
</evidence>
<accession>A0A0C3B696</accession>
<dbReference type="OrthoDB" id="3245083at2759"/>
<evidence type="ECO:0000256" key="3">
    <source>
        <dbReference type="SAM" id="SignalP"/>
    </source>
</evidence>
<feature type="transmembrane region" description="Helical" evidence="2">
    <location>
        <begin position="207"/>
        <end position="226"/>
    </location>
</feature>
<dbReference type="Proteomes" id="UP000054166">
    <property type="component" value="Unassembled WGS sequence"/>
</dbReference>
<feature type="region of interest" description="Disordered" evidence="1">
    <location>
        <begin position="332"/>
        <end position="379"/>
    </location>
</feature>
<protein>
    <submittedName>
        <fullName evidence="4">Uncharacterized protein</fullName>
    </submittedName>
</protein>
<evidence type="ECO:0000256" key="1">
    <source>
        <dbReference type="SAM" id="MobiDB-lite"/>
    </source>
</evidence>
<name>A0A0C3B696_PILCF</name>
<dbReference type="HOGENOM" id="CLU_729800_0_0_1"/>
<evidence type="ECO:0000256" key="2">
    <source>
        <dbReference type="SAM" id="Phobius"/>
    </source>
</evidence>